<feature type="coiled-coil region" evidence="2">
    <location>
        <begin position="185"/>
        <end position="219"/>
    </location>
</feature>
<gene>
    <name evidence="5" type="ORF">ETH_00031560</name>
</gene>
<proteinExistence type="predicted"/>
<dbReference type="InterPro" id="IPR010935">
    <property type="entry name" value="SMC_hinge"/>
</dbReference>
<dbReference type="Proteomes" id="UP000030747">
    <property type="component" value="Unassembled WGS sequence"/>
</dbReference>
<dbReference type="Gene3D" id="3.40.50.300">
    <property type="entry name" value="P-loop containing nucleotide triphosphate hydrolases"/>
    <property type="match status" value="1"/>
</dbReference>
<dbReference type="VEuPathDB" id="ToxoDB:ETH_00031560"/>
<dbReference type="EMBL" id="HG675748">
    <property type="protein sequence ID" value="CDJ43013.1"/>
    <property type="molecule type" value="Genomic_DNA"/>
</dbReference>
<feature type="region of interest" description="Disordered" evidence="3">
    <location>
        <begin position="313"/>
        <end position="351"/>
    </location>
</feature>
<dbReference type="GeneID" id="25255381"/>
<dbReference type="InterPro" id="IPR036277">
    <property type="entry name" value="SMC_hinge_sf"/>
</dbReference>
<accession>U6L1E3</accession>
<evidence type="ECO:0000256" key="2">
    <source>
        <dbReference type="SAM" id="Coils"/>
    </source>
</evidence>
<keyword evidence="1 2" id="KW-0175">Coiled coil</keyword>
<dbReference type="SUPFAM" id="SSF75553">
    <property type="entry name" value="Smc hinge domain"/>
    <property type="match status" value="1"/>
</dbReference>
<dbReference type="Gene3D" id="3.30.70.1620">
    <property type="match status" value="1"/>
</dbReference>
<organism evidence="5 6">
    <name type="scientific">Eimeria tenella</name>
    <name type="common">Coccidian parasite</name>
    <dbReference type="NCBI Taxonomy" id="5802"/>
    <lineage>
        <taxon>Eukaryota</taxon>
        <taxon>Sar</taxon>
        <taxon>Alveolata</taxon>
        <taxon>Apicomplexa</taxon>
        <taxon>Conoidasida</taxon>
        <taxon>Coccidia</taxon>
        <taxon>Eucoccidiorida</taxon>
        <taxon>Eimeriorina</taxon>
        <taxon>Eimeriidae</taxon>
        <taxon>Eimeria</taxon>
    </lineage>
</organism>
<evidence type="ECO:0000256" key="1">
    <source>
        <dbReference type="ARBA" id="ARBA00023054"/>
    </source>
</evidence>
<dbReference type="RefSeq" id="XP_013233763.1">
    <property type="nucleotide sequence ID" value="XM_013378309.1"/>
</dbReference>
<name>U6L1E3_EIMTE</name>
<dbReference type="InterPro" id="IPR027417">
    <property type="entry name" value="P-loop_NTPase"/>
</dbReference>
<dbReference type="AlphaFoldDB" id="U6L1E3"/>
<sequence length="849" mass="94608">MSDLFAPLVIFFFSKVGHNGSGKSNILLGVSFVLGEIGNSAAERRLLLHEGIHGRVASGFVELMLNNANRQLCMFNADSVIIRRSFSLSSDDITVQGNLVRSLRLRAFVLDVFSKAEFEQLIECASLSGGGDRVGRSGTSSTFIIHQGRIQEVALLSAAGRLRLLLSAGSGAFIDAKAKETEQLLQQAAVEQDAVTRTLNDLEKQLNDMDKERQELRLCVEMEKEKSHIEAAIHQADWLQATEALRQLEQQQEKHRSSVRRLAAAAAEAESMRDEAATQLANCKLKPSASPNPTILLQCQETRLRLESGLLAERAETQQQKSDTAKKALEEKKRQMRQIQKELEDSLKPQHDAAVSAYRKAQLEHAQLQQQLQQLQQRSTRSVVSTAARQAAIKEELKETEQQQRADAAEYKQNKRKAELLRKEVEEAQMAAAAKAAAAAAAAAIVKETTRQISSLKTPLEEVVEQQRQQQARLSNLLQQRNAAATSIRTATEEIAKREGWDQGGGIAAPLASFLHVDTEYHRAVESVGGYCLFHFVVKDSAKALEAVARLKQQQQEQKGSLLQRKCCVSVIPIKDVAEQQQRQNSRRHQQLQQRLLEEGVAMPLTECIQILPEAAGEHATALETYVHTVFSRSLLVPSLDTPEVQKWNNMGFDCVNIEGDVSFASGAMRGGGHPKGDKLGAYFALREYKKKHKDISVELDCQQQMLVQLQQRHKELLQQEQILIEKRMEACHNAETALAEQQQSEMAHRAATSLLSALKEEETATATRAAARKQLVQSLRHEALHARQPALTAAEEQQLKQLPQLLQQQQEQLLQLLRRVEETGGSISKAEQLLEVSLRRAIDRVIKL</sequence>
<dbReference type="VEuPathDB" id="ToxoDB:ETH2_1581200"/>
<feature type="compositionally biased region" description="Basic and acidic residues" evidence="3">
    <location>
        <begin position="323"/>
        <end position="351"/>
    </location>
</feature>
<dbReference type="GO" id="GO:0051276">
    <property type="term" value="P:chromosome organization"/>
    <property type="evidence" value="ECO:0007669"/>
    <property type="project" value="InterPro"/>
</dbReference>
<dbReference type="PANTHER" id="PTHR43977">
    <property type="entry name" value="STRUCTURAL MAINTENANCE OF CHROMOSOMES PROTEIN 3"/>
    <property type="match status" value="1"/>
</dbReference>
<evidence type="ECO:0000259" key="4">
    <source>
        <dbReference type="Pfam" id="PF06470"/>
    </source>
</evidence>
<evidence type="ECO:0000313" key="6">
    <source>
        <dbReference type="Proteomes" id="UP000030747"/>
    </source>
</evidence>
<keyword evidence="6" id="KW-1185">Reference proteome</keyword>
<feature type="domain" description="SMC hinge" evidence="4">
    <location>
        <begin position="506"/>
        <end position="642"/>
    </location>
</feature>
<dbReference type="Pfam" id="PF06470">
    <property type="entry name" value="SMC_hinge"/>
    <property type="match status" value="1"/>
</dbReference>
<evidence type="ECO:0000313" key="5">
    <source>
        <dbReference type="EMBL" id="CDJ43013.1"/>
    </source>
</evidence>
<dbReference type="Gene3D" id="1.20.1060.20">
    <property type="match status" value="1"/>
</dbReference>
<reference evidence="5" key="2">
    <citation type="submission" date="2013-10" db="EMBL/GenBank/DDBJ databases">
        <authorList>
            <person name="Aslett M."/>
        </authorList>
    </citation>
    <scope>NUCLEOTIDE SEQUENCE [LARGE SCALE GENOMIC DNA]</scope>
    <source>
        <strain evidence="5">Houghton</strain>
    </source>
</reference>
<dbReference type="GO" id="GO:0005694">
    <property type="term" value="C:chromosome"/>
    <property type="evidence" value="ECO:0007669"/>
    <property type="project" value="InterPro"/>
</dbReference>
<reference evidence="5" key="1">
    <citation type="submission" date="2013-10" db="EMBL/GenBank/DDBJ databases">
        <title>Genomic analysis of the causative agents of coccidiosis in chickens.</title>
        <authorList>
            <person name="Reid A.J."/>
            <person name="Blake D."/>
            <person name="Billington K."/>
            <person name="Browne H."/>
            <person name="Dunn M."/>
            <person name="Hung S."/>
            <person name="Kawahara F."/>
            <person name="Miranda-Saavedra D."/>
            <person name="Mourier T."/>
            <person name="Nagra H."/>
            <person name="Otto T.D."/>
            <person name="Rawlings N."/>
            <person name="Sanchez A."/>
            <person name="Sanders M."/>
            <person name="Subramaniam C."/>
            <person name="Tay Y."/>
            <person name="Dear P."/>
            <person name="Doerig C."/>
            <person name="Gruber A."/>
            <person name="Parkinson J."/>
            <person name="Shirley M."/>
            <person name="Wan K.L."/>
            <person name="Berriman M."/>
            <person name="Tomley F."/>
            <person name="Pain A."/>
        </authorList>
    </citation>
    <scope>NUCLEOTIDE SEQUENCE [LARGE SCALE GENOMIC DNA]</scope>
    <source>
        <strain evidence="5">Houghton</strain>
    </source>
</reference>
<evidence type="ECO:0000256" key="3">
    <source>
        <dbReference type="SAM" id="MobiDB-lite"/>
    </source>
</evidence>
<dbReference type="GO" id="GO:0005524">
    <property type="term" value="F:ATP binding"/>
    <property type="evidence" value="ECO:0007669"/>
    <property type="project" value="InterPro"/>
</dbReference>
<dbReference type="OrthoDB" id="431497at2759"/>
<protein>
    <submittedName>
        <fullName evidence="5">Structural maintenance of chromosome domain-containing protein, putative</fullName>
    </submittedName>
</protein>
<feature type="coiled-coil region" evidence="2">
    <location>
        <begin position="700"/>
        <end position="727"/>
    </location>
</feature>